<gene>
    <name evidence="7" type="ORF">CCS01_19505</name>
</gene>
<keyword evidence="3" id="KW-0812">Transmembrane</keyword>
<protein>
    <recommendedName>
        <fullName evidence="6">Single Cache domain-containing protein</fullName>
    </recommendedName>
</protein>
<keyword evidence="5" id="KW-0472">Membrane</keyword>
<dbReference type="Gene3D" id="3.30.450.20">
    <property type="entry name" value="PAS domain"/>
    <property type="match status" value="1"/>
</dbReference>
<evidence type="ECO:0000256" key="4">
    <source>
        <dbReference type="ARBA" id="ARBA00022989"/>
    </source>
</evidence>
<evidence type="ECO:0000313" key="7">
    <source>
        <dbReference type="EMBL" id="PPQ30345.1"/>
    </source>
</evidence>
<proteinExistence type="predicted"/>
<evidence type="ECO:0000313" key="8">
    <source>
        <dbReference type="Proteomes" id="UP000239724"/>
    </source>
</evidence>
<reference evidence="7 8" key="1">
    <citation type="journal article" date="2018" name="Arch. Microbiol.">
        <title>New insights into the metabolic potential of the phototrophic purple bacterium Rhodopila globiformis DSM 161(T) from its draft genome sequence and evidence for a vanadium-dependent nitrogenase.</title>
        <authorList>
            <person name="Imhoff J.F."/>
            <person name="Rahn T."/>
            <person name="Kunzel S."/>
            <person name="Neulinger S.C."/>
        </authorList>
    </citation>
    <scope>NUCLEOTIDE SEQUENCE [LARGE SCALE GENOMIC DNA]</scope>
    <source>
        <strain evidence="7 8">DSM 161</strain>
    </source>
</reference>
<dbReference type="OrthoDB" id="7475012at2"/>
<dbReference type="Pfam" id="PF17200">
    <property type="entry name" value="sCache_2"/>
    <property type="match status" value="1"/>
</dbReference>
<evidence type="ECO:0000256" key="1">
    <source>
        <dbReference type="ARBA" id="ARBA00004651"/>
    </source>
</evidence>
<keyword evidence="8" id="KW-1185">Reference proteome</keyword>
<evidence type="ECO:0000256" key="2">
    <source>
        <dbReference type="ARBA" id="ARBA00022475"/>
    </source>
</evidence>
<name>A0A2S6N6V3_RHOGL</name>
<organism evidence="7 8">
    <name type="scientific">Rhodopila globiformis</name>
    <name type="common">Rhodopseudomonas globiformis</name>
    <dbReference type="NCBI Taxonomy" id="1071"/>
    <lineage>
        <taxon>Bacteria</taxon>
        <taxon>Pseudomonadati</taxon>
        <taxon>Pseudomonadota</taxon>
        <taxon>Alphaproteobacteria</taxon>
        <taxon>Acetobacterales</taxon>
        <taxon>Acetobacteraceae</taxon>
        <taxon>Rhodopila</taxon>
    </lineage>
</organism>
<dbReference type="SMART" id="SM01049">
    <property type="entry name" value="Cache_2"/>
    <property type="match status" value="1"/>
</dbReference>
<evidence type="ECO:0000256" key="3">
    <source>
        <dbReference type="ARBA" id="ARBA00022692"/>
    </source>
</evidence>
<evidence type="ECO:0000259" key="6">
    <source>
        <dbReference type="SMART" id="SM01049"/>
    </source>
</evidence>
<dbReference type="EMBL" id="NHRY01000214">
    <property type="protein sequence ID" value="PPQ30345.1"/>
    <property type="molecule type" value="Genomic_DNA"/>
</dbReference>
<comment type="subcellular location">
    <subcellularLocation>
        <location evidence="1">Cell membrane</location>
        <topology evidence="1">Multi-pass membrane protein</topology>
    </subcellularLocation>
</comment>
<dbReference type="AlphaFoldDB" id="A0A2S6N6V3"/>
<feature type="domain" description="Single Cache" evidence="6">
    <location>
        <begin position="40"/>
        <end position="124"/>
    </location>
</feature>
<dbReference type="RefSeq" id="WP_104520494.1">
    <property type="nucleotide sequence ID" value="NZ_NHRY01000214.1"/>
</dbReference>
<dbReference type="InterPro" id="IPR033480">
    <property type="entry name" value="sCache_2"/>
</dbReference>
<comment type="caution">
    <text evidence="7">The sequence shown here is derived from an EMBL/GenBank/DDBJ whole genome shotgun (WGS) entry which is preliminary data.</text>
</comment>
<dbReference type="Proteomes" id="UP000239724">
    <property type="component" value="Unassembled WGS sequence"/>
</dbReference>
<evidence type="ECO:0000256" key="5">
    <source>
        <dbReference type="ARBA" id="ARBA00023136"/>
    </source>
</evidence>
<keyword evidence="4" id="KW-1133">Transmembrane helix</keyword>
<keyword evidence="2" id="KW-1003">Cell membrane</keyword>
<dbReference type="GO" id="GO:0005886">
    <property type="term" value="C:plasma membrane"/>
    <property type="evidence" value="ECO:0007669"/>
    <property type="project" value="UniProtKB-SubCell"/>
</dbReference>
<sequence>MRNACLPASASRLAAVPDAFKRTLRFVAPMMVVAGILPFAQLANAQTAADAQALAERAVAHVHEVGRDKAFADFSRLDGGFVNGSLYVFCQDASGVVVAHGGNPRLVGKNMSDVRGPDRRMANVEIKRLGLTKGSGWLEFRWPNPATKRIELKHAYVLRVDDHTVCGSGYYTSNEK</sequence>
<accession>A0A2S6N6V3</accession>